<evidence type="ECO:0000313" key="2">
    <source>
        <dbReference type="EMBL" id="RHN58296.1"/>
    </source>
</evidence>
<reference evidence="2" key="1">
    <citation type="journal article" date="2018" name="Nat. Plants">
        <title>Whole-genome landscape of Medicago truncatula symbiotic genes.</title>
        <authorList>
            <person name="Pecrix Y."/>
            <person name="Gamas P."/>
            <person name="Carrere S."/>
        </authorList>
    </citation>
    <scope>NUCLEOTIDE SEQUENCE</scope>
    <source>
        <tissue evidence="2">Leaves</tissue>
    </source>
</reference>
<comment type="caution">
    <text evidence="2">The sequence shown here is derived from an EMBL/GenBank/DDBJ whole genome shotgun (WGS) entry which is preliminary data.</text>
</comment>
<feature type="region of interest" description="Disordered" evidence="1">
    <location>
        <begin position="1"/>
        <end position="20"/>
    </location>
</feature>
<protein>
    <submittedName>
        <fullName evidence="2">Uncharacterized protein</fullName>
    </submittedName>
</protein>
<dbReference type="EMBL" id="PSQE01000004">
    <property type="protein sequence ID" value="RHN58296.1"/>
    <property type="molecule type" value="Genomic_DNA"/>
</dbReference>
<sequence>MKRLKRNSLKSSEQGLLSSTKSTTAAAPNFYLPDECWESVFKFVIDKDNTTGSPTVATFHRQSTLASNVSPRSPSNSFPSPIFFYYLSRSVNQQAFSSLASSVDSPTSPPLTLQATTVTSIGFSAKYIFPSNSHHSISLTNTPFPQMGYEPSPKRLL</sequence>
<evidence type="ECO:0000256" key="1">
    <source>
        <dbReference type="SAM" id="MobiDB-lite"/>
    </source>
</evidence>
<feature type="compositionally biased region" description="Polar residues" evidence="1">
    <location>
        <begin position="9"/>
        <end position="20"/>
    </location>
</feature>
<gene>
    <name evidence="2" type="ORF">MtrunA17_Chr4g0000891</name>
</gene>
<proteinExistence type="predicted"/>
<organism evidence="2">
    <name type="scientific">Medicago truncatula</name>
    <name type="common">Barrel medic</name>
    <name type="synonym">Medicago tribuloides</name>
    <dbReference type="NCBI Taxonomy" id="3880"/>
    <lineage>
        <taxon>Eukaryota</taxon>
        <taxon>Viridiplantae</taxon>
        <taxon>Streptophyta</taxon>
        <taxon>Embryophyta</taxon>
        <taxon>Tracheophyta</taxon>
        <taxon>Spermatophyta</taxon>
        <taxon>Magnoliopsida</taxon>
        <taxon>eudicotyledons</taxon>
        <taxon>Gunneridae</taxon>
        <taxon>Pentapetalae</taxon>
        <taxon>rosids</taxon>
        <taxon>fabids</taxon>
        <taxon>Fabales</taxon>
        <taxon>Fabaceae</taxon>
        <taxon>Papilionoideae</taxon>
        <taxon>50 kb inversion clade</taxon>
        <taxon>NPAAA clade</taxon>
        <taxon>Hologalegina</taxon>
        <taxon>IRL clade</taxon>
        <taxon>Trifolieae</taxon>
        <taxon>Medicago</taxon>
    </lineage>
</organism>
<accession>A0A396HY61</accession>
<dbReference type="Gramene" id="rna20194">
    <property type="protein sequence ID" value="RHN58296.1"/>
    <property type="gene ID" value="gene20194"/>
</dbReference>
<dbReference type="Proteomes" id="UP000265566">
    <property type="component" value="Chromosome 4"/>
</dbReference>
<name>A0A396HY61_MEDTR</name>
<dbReference type="AlphaFoldDB" id="A0A396HY61"/>